<reference evidence="2 4" key="1">
    <citation type="submission" date="2015-11" db="EMBL/GenBank/DDBJ databases">
        <title>A Two-component Flavoprotein Monooxygenase System MeaXY Responsible for para-Hydroxylation of 2-Methyl-6-ethylaniline and 2,6-Diethylaniline in Sphingobium baderi DE-13.</title>
        <authorList>
            <person name="Cheng M."/>
            <person name="Meng Q."/>
            <person name="Yang Y."/>
            <person name="Chu C."/>
            <person name="Yan X."/>
            <person name="He J."/>
            <person name="Li S."/>
        </authorList>
    </citation>
    <scope>NUCLEOTIDE SEQUENCE [LARGE SCALE GENOMIC DNA]</scope>
    <source>
        <strain evidence="2 4">DE-13</strain>
        <plasmid evidence="2">pDE3</plasmid>
        <plasmid evidence="3">pDE5</plasmid>
        <plasmid evidence="4">Plasmid pDE3</plasmid>
        <plasmid evidence="4">Plasmid pDE5</plasmid>
    </source>
</reference>
<dbReference type="PROSITE" id="PS00039">
    <property type="entry name" value="DEAD_ATP_HELICASE"/>
    <property type="match status" value="1"/>
</dbReference>
<dbReference type="GO" id="GO:0120545">
    <property type="term" value="F:nucleic acid conformation isomerase activity"/>
    <property type="evidence" value="ECO:0007669"/>
    <property type="project" value="UniProtKB-ARBA"/>
</dbReference>
<dbReference type="GO" id="GO:0016887">
    <property type="term" value="F:ATP hydrolysis activity"/>
    <property type="evidence" value="ECO:0007669"/>
    <property type="project" value="InterPro"/>
</dbReference>
<keyword evidence="2" id="KW-0614">Plasmid</keyword>
<dbReference type="AlphaFoldDB" id="A0A0S3F6X3"/>
<dbReference type="EMBL" id="CP013267">
    <property type="protein sequence ID" value="ALR23192.1"/>
    <property type="molecule type" value="Genomic_DNA"/>
</dbReference>
<dbReference type="RefSeq" id="WP_042853443.1">
    <property type="nucleotide sequence ID" value="NZ_CP013267.1"/>
</dbReference>
<evidence type="ECO:0000259" key="1">
    <source>
        <dbReference type="Pfam" id="PF13401"/>
    </source>
</evidence>
<dbReference type="InterPro" id="IPR052026">
    <property type="entry name" value="ExeA_AAA_ATPase_DNA-bind"/>
</dbReference>
<dbReference type="InterPro" id="IPR000629">
    <property type="entry name" value="RNA-helicase_DEAD-box_CS"/>
</dbReference>
<dbReference type="InterPro" id="IPR027417">
    <property type="entry name" value="P-loop_NTPase"/>
</dbReference>
<sequence length="273" mass="31038">MADGSARATSFISTQEHRRFTEFANAVRKHRYIGLCHGTAGVGKTLSARRYARWDGAVDLLMTWGARQASDLKIYADLARARAVFYTPTVGSTLRELRQDLPRLIDRVDICIDQHVRPKDQIVVSPRKHFVELLIVDEADRLSNTGLEYLRDLFDRQGIGLILIGMPGIEKRMERYAQLFSRVGFAHQYRPLQDQELTFVLTRRWRDLGLAMDEADFTDAQAVATIVRITGGNFRLLHRLFVQIERILRINGLNAITDDVVEAARSTLVIGVT</sequence>
<dbReference type="GO" id="GO:0005524">
    <property type="term" value="F:ATP binding"/>
    <property type="evidence" value="ECO:0007669"/>
    <property type="project" value="UniProtKB-KW"/>
</dbReference>
<gene>
    <name evidence="2" type="ORF">ATN00_22100</name>
    <name evidence="3" type="ORF">ATN00_22430</name>
</gene>
<evidence type="ECO:0000313" key="2">
    <source>
        <dbReference type="EMBL" id="ALR23192.1"/>
    </source>
</evidence>
<dbReference type="PANTHER" id="PTHR35894">
    <property type="entry name" value="GENERAL SECRETION PATHWAY PROTEIN A-RELATED"/>
    <property type="match status" value="1"/>
</dbReference>
<dbReference type="SUPFAM" id="SSF52540">
    <property type="entry name" value="P-loop containing nucleoside triphosphate hydrolases"/>
    <property type="match status" value="1"/>
</dbReference>
<dbReference type="Proteomes" id="UP000056968">
    <property type="component" value="Plasmid pDE5"/>
</dbReference>
<name>A0A0S3F6X3_9SPHN</name>
<dbReference type="InterPro" id="IPR049945">
    <property type="entry name" value="AAA_22"/>
</dbReference>
<keyword evidence="2" id="KW-0547">Nucleotide-binding</keyword>
<dbReference type="OrthoDB" id="9801665at2"/>
<feature type="domain" description="ORC1/DEAH AAA+ ATPase" evidence="1">
    <location>
        <begin position="28"/>
        <end position="173"/>
    </location>
</feature>
<geneLocation type="plasmid" evidence="2 4">
    <name>pDE3</name>
</geneLocation>
<dbReference type="KEGG" id="sbd:ATN00_22430"/>
<dbReference type="PANTHER" id="PTHR35894:SF5">
    <property type="entry name" value="MU-LIKE PROPHAGE FLUMU DNA TRANSPOSITION PROTEIN B"/>
    <property type="match status" value="1"/>
</dbReference>
<protein>
    <submittedName>
        <fullName evidence="2">ATP-binding protein</fullName>
    </submittedName>
</protein>
<accession>A0A0S3F6X3</accession>
<keyword evidence="4" id="KW-1185">Reference proteome</keyword>
<keyword evidence="2" id="KW-0067">ATP-binding</keyword>
<proteinExistence type="predicted"/>
<dbReference type="EMBL" id="CP013269">
    <property type="protein sequence ID" value="ALR23261.1"/>
    <property type="molecule type" value="Genomic_DNA"/>
</dbReference>
<evidence type="ECO:0000313" key="3">
    <source>
        <dbReference type="EMBL" id="ALR23261.1"/>
    </source>
</evidence>
<dbReference type="Gene3D" id="3.40.50.300">
    <property type="entry name" value="P-loop containing nucleotide triphosphate hydrolases"/>
    <property type="match status" value="1"/>
</dbReference>
<dbReference type="KEGG" id="sbd:ATN00_22100"/>
<geneLocation type="plasmid" evidence="3 4">
    <name>pDE5</name>
</geneLocation>
<dbReference type="Pfam" id="PF13401">
    <property type="entry name" value="AAA_22"/>
    <property type="match status" value="1"/>
</dbReference>
<dbReference type="Proteomes" id="UP000056968">
    <property type="component" value="Plasmid pDE3"/>
</dbReference>
<organism evidence="2 4">
    <name type="scientific">Sphingobium baderi</name>
    <dbReference type="NCBI Taxonomy" id="1332080"/>
    <lineage>
        <taxon>Bacteria</taxon>
        <taxon>Pseudomonadati</taxon>
        <taxon>Pseudomonadota</taxon>
        <taxon>Alphaproteobacteria</taxon>
        <taxon>Sphingomonadales</taxon>
        <taxon>Sphingomonadaceae</taxon>
        <taxon>Sphingobium</taxon>
    </lineage>
</organism>
<evidence type="ECO:0000313" key="4">
    <source>
        <dbReference type="Proteomes" id="UP000056968"/>
    </source>
</evidence>